<dbReference type="EMBL" id="JABEVU030000001">
    <property type="protein sequence ID" value="MDB0579574.1"/>
    <property type="molecule type" value="Genomic_DNA"/>
</dbReference>
<dbReference type="EMBL" id="JXII01000002">
    <property type="protein sequence ID" value="KIH71498.1"/>
    <property type="molecule type" value="Genomic_DNA"/>
</dbReference>
<reference evidence="10" key="2">
    <citation type="submission" date="2020-04" db="EMBL/GenBank/DDBJ databases">
        <authorList>
            <person name="Tanveer F."/>
            <person name="Xie Y."/>
            <person name="Shinwari Z.K."/>
        </authorList>
    </citation>
    <scope>NUCLEOTIDE SEQUENCE</scope>
    <source>
        <strain evidence="10">MOSEL-ME25</strain>
    </source>
</reference>
<evidence type="ECO:0000256" key="1">
    <source>
        <dbReference type="ARBA" id="ARBA00004651"/>
    </source>
</evidence>
<feature type="transmembrane region" description="Helical" evidence="8">
    <location>
        <begin position="90"/>
        <end position="107"/>
    </location>
</feature>
<dbReference type="STRING" id="45670.SN16_02150"/>
<feature type="transmembrane region" description="Helical" evidence="8">
    <location>
        <begin position="376"/>
        <end position="397"/>
    </location>
</feature>
<reference evidence="10" key="3">
    <citation type="submission" date="2022-12" db="EMBL/GenBank/DDBJ databases">
        <title>Genome analysis and biological profiling of marine Salinicoccus roseus MOSEL-ME25.</title>
        <authorList>
            <person name="Mirza F.T."/>
            <person name="Xie Y."/>
            <person name="Shinwari Z.K."/>
        </authorList>
    </citation>
    <scope>NUCLEOTIDE SEQUENCE</scope>
    <source>
        <strain evidence="10">MOSEL-ME25</strain>
    </source>
</reference>
<feature type="transmembrane region" description="Helical" evidence="8">
    <location>
        <begin position="441"/>
        <end position="465"/>
    </location>
</feature>
<evidence type="ECO:0000256" key="8">
    <source>
        <dbReference type="RuleBase" id="RU363064"/>
    </source>
</evidence>
<evidence type="ECO:0000256" key="4">
    <source>
        <dbReference type="ARBA" id="ARBA00022475"/>
    </source>
</evidence>
<name>A0A0C2DND4_9STAP</name>
<feature type="transmembrane region" description="Helical" evidence="8">
    <location>
        <begin position="298"/>
        <end position="319"/>
    </location>
</feature>
<protein>
    <submittedName>
        <fullName evidence="10">Alanine/glycine:cation symporter family protein</fullName>
    </submittedName>
    <submittedName>
        <fullName evidence="9">Sodium:alanine symporter</fullName>
    </submittedName>
</protein>
<dbReference type="Proteomes" id="UP000527860">
    <property type="component" value="Unassembled WGS sequence"/>
</dbReference>
<dbReference type="Gene3D" id="1.20.1740.10">
    <property type="entry name" value="Amino acid/polyamine transporter I"/>
    <property type="match status" value="1"/>
</dbReference>
<dbReference type="PANTHER" id="PTHR30330">
    <property type="entry name" value="AGSS FAMILY TRANSPORTER, SODIUM-ALANINE"/>
    <property type="match status" value="1"/>
</dbReference>
<evidence type="ECO:0000256" key="6">
    <source>
        <dbReference type="ARBA" id="ARBA00022989"/>
    </source>
</evidence>
<dbReference type="RefSeq" id="WP_040104962.1">
    <property type="nucleotide sequence ID" value="NZ_JABEVU030000001.1"/>
</dbReference>
<evidence type="ECO:0000313" key="10">
    <source>
        <dbReference type="EMBL" id="MDB0579574.1"/>
    </source>
</evidence>
<comment type="subcellular location">
    <subcellularLocation>
        <location evidence="1 8">Cell membrane</location>
        <topology evidence="1 8">Multi-pass membrane protein</topology>
    </subcellularLocation>
</comment>
<dbReference type="NCBIfam" id="TIGR00835">
    <property type="entry name" value="agcS"/>
    <property type="match status" value="1"/>
</dbReference>
<dbReference type="GeneID" id="77844339"/>
<evidence type="ECO:0000256" key="5">
    <source>
        <dbReference type="ARBA" id="ARBA00022692"/>
    </source>
</evidence>
<accession>A0A0C2DND4</accession>
<evidence type="ECO:0000313" key="9">
    <source>
        <dbReference type="EMBL" id="KIH71498.1"/>
    </source>
</evidence>
<organism evidence="9 11">
    <name type="scientific">Salinicoccus roseus</name>
    <dbReference type="NCBI Taxonomy" id="45670"/>
    <lineage>
        <taxon>Bacteria</taxon>
        <taxon>Bacillati</taxon>
        <taxon>Bacillota</taxon>
        <taxon>Bacilli</taxon>
        <taxon>Bacillales</taxon>
        <taxon>Staphylococcaceae</taxon>
        <taxon>Salinicoccus</taxon>
    </lineage>
</organism>
<sequence length="519" mass="56205">MQTIVDFLNGLVWSSPLVYGLLAVGLYFSLRMRFFQIRHFKEMIRLMFQGEKSPVGISSFQALAISLSGRVGTGNIVGVATAIFIGGPGAIFWMWLIAFLGAGSAFIESTLAQIYKQNEDNQYRGGPAYYIEKGLGGKLGKIYAGAFALVTILATGFLLPGIQSNSIAGSMTNSFPLPHWVIGAALVILVGLVIFGGVRSIARVASAVVPFMALIYVFVAIIVVIMNIQDVPALFGLIFRSAFGMEQQFGGIVGAMIAIGVQRGIYSNEAGQGTGPHAAGAAEVSHPAKQGLVQAFSVYVDTLFVCTATALMILMTGMYNVSDGEDGLIVDSGVHQVSPDGEENYGGTVAYTQAGLDRAFSGQETFDVDFVGFGSYFISFALLFFCYTTILAYYYIAETNLVYLTHGRWPIAKILLGVLLIASVFYGTISSAGLAWDMGDLGVGLMAWLNVIAILILQKPAIAALKDFERQKKEKGSGKFAVYSPDPSEVKEADFWHHDYPKRLEDEKEYNMDFKNIDR</sequence>
<proteinExistence type="inferred from homology"/>
<dbReference type="PRINTS" id="PR00175">
    <property type="entry name" value="NAALASMPORT"/>
</dbReference>
<feature type="transmembrane region" description="Helical" evidence="8">
    <location>
        <begin position="142"/>
        <end position="162"/>
    </location>
</feature>
<keyword evidence="6 8" id="KW-1133">Transmembrane helix</keyword>
<keyword evidence="3 8" id="KW-0813">Transport</keyword>
<evidence type="ECO:0000313" key="11">
    <source>
        <dbReference type="Proteomes" id="UP000031546"/>
    </source>
</evidence>
<evidence type="ECO:0000313" key="12">
    <source>
        <dbReference type="Proteomes" id="UP000527860"/>
    </source>
</evidence>
<dbReference type="OrthoDB" id="9804874at2"/>
<feature type="transmembrane region" description="Helical" evidence="8">
    <location>
        <begin position="17"/>
        <end position="34"/>
    </location>
</feature>
<comment type="caution">
    <text evidence="9">The sequence shown here is derived from an EMBL/GenBank/DDBJ whole genome shotgun (WGS) entry which is preliminary data.</text>
</comment>
<dbReference type="PANTHER" id="PTHR30330:SF7">
    <property type="entry name" value="SODIUM_PROTON-DEPENDENT ALANINE CARRIER PROTEIN YRBD-RELATED"/>
    <property type="match status" value="1"/>
</dbReference>
<keyword evidence="4 8" id="KW-1003">Cell membrane</keyword>
<keyword evidence="5 8" id="KW-0812">Transmembrane</keyword>
<dbReference type="PROSITE" id="PS00873">
    <property type="entry name" value="NA_ALANINE_SYMP"/>
    <property type="match status" value="1"/>
</dbReference>
<dbReference type="Proteomes" id="UP000031546">
    <property type="component" value="Unassembled WGS sequence"/>
</dbReference>
<keyword evidence="12" id="KW-1185">Reference proteome</keyword>
<gene>
    <name evidence="10" type="ORF">F7P68_0003450</name>
    <name evidence="9" type="ORF">SN16_02150</name>
</gene>
<dbReference type="GO" id="GO:0005283">
    <property type="term" value="F:amino acid:sodium symporter activity"/>
    <property type="evidence" value="ECO:0007669"/>
    <property type="project" value="InterPro"/>
</dbReference>
<dbReference type="AlphaFoldDB" id="A0A0C2DND4"/>
<evidence type="ECO:0000256" key="2">
    <source>
        <dbReference type="ARBA" id="ARBA00009261"/>
    </source>
</evidence>
<feature type="transmembrane region" description="Helical" evidence="8">
    <location>
        <begin position="177"/>
        <end position="195"/>
    </location>
</feature>
<dbReference type="Pfam" id="PF01235">
    <property type="entry name" value="Na_Ala_symp"/>
    <property type="match status" value="1"/>
</dbReference>
<dbReference type="GO" id="GO:0005886">
    <property type="term" value="C:plasma membrane"/>
    <property type="evidence" value="ECO:0007669"/>
    <property type="project" value="UniProtKB-SubCell"/>
</dbReference>
<dbReference type="InterPro" id="IPR001463">
    <property type="entry name" value="Na/Ala_symport"/>
</dbReference>
<evidence type="ECO:0000256" key="7">
    <source>
        <dbReference type="ARBA" id="ARBA00023136"/>
    </source>
</evidence>
<reference evidence="9 11" key="1">
    <citation type="submission" date="2015-01" db="EMBL/GenBank/DDBJ databases">
        <title>Genome sequences of high lactate-tolerant strain Salinicoccus roseus W12 with industrial interest.</title>
        <authorList>
            <person name="Wang H."/>
            <person name="Yu B."/>
        </authorList>
    </citation>
    <scope>NUCLEOTIDE SEQUENCE [LARGE SCALE GENOMIC DNA]</scope>
    <source>
        <strain evidence="9 11">W12</strain>
    </source>
</reference>
<comment type="similarity">
    <text evidence="2 8">Belongs to the alanine or glycine:cation symporter (AGCS) (TC 2.A.25) family.</text>
</comment>
<feature type="transmembrane region" description="Helical" evidence="8">
    <location>
        <begin position="409"/>
        <end position="429"/>
    </location>
</feature>
<keyword evidence="7 8" id="KW-0472">Membrane</keyword>
<feature type="transmembrane region" description="Helical" evidence="8">
    <location>
        <begin position="248"/>
        <end position="266"/>
    </location>
</feature>
<feature type="transmembrane region" description="Helical" evidence="8">
    <location>
        <begin position="207"/>
        <end position="228"/>
    </location>
</feature>
<evidence type="ECO:0000256" key="3">
    <source>
        <dbReference type="ARBA" id="ARBA00022448"/>
    </source>
</evidence>
<keyword evidence="8" id="KW-0769">Symport</keyword>